<feature type="non-terminal residue" evidence="2">
    <location>
        <position position="196"/>
    </location>
</feature>
<accession>A0A835ZE44</accession>
<feature type="signal peptide" evidence="1">
    <location>
        <begin position="1"/>
        <end position="26"/>
    </location>
</feature>
<evidence type="ECO:0000256" key="1">
    <source>
        <dbReference type="SAM" id="SignalP"/>
    </source>
</evidence>
<evidence type="ECO:0000313" key="3">
    <source>
        <dbReference type="Proteomes" id="UP000664859"/>
    </source>
</evidence>
<dbReference type="AlphaFoldDB" id="A0A835ZE44"/>
<keyword evidence="3" id="KW-1185">Reference proteome</keyword>
<proteinExistence type="predicted"/>
<organism evidence="2 3">
    <name type="scientific">Tribonema minus</name>
    <dbReference type="NCBI Taxonomy" id="303371"/>
    <lineage>
        <taxon>Eukaryota</taxon>
        <taxon>Sar</taxon>
        <taxon>Stramenopiles</taxon>
        <taxon>Ochrophyta</taxon>
        <taxon>PX clade</taxon>
        <taxon>Xanthophyceae</taxon>
        <taxon>Tribonematales</taxon>
        <taxon>Tribonemataceae</taxon>
        <taxon>Tribonema</taxon>
    </lineage>
</organism>
<dbReference type="EMBL" id="JAFCMP010000012">
    <property type="protein sequence ID" value="KAG5192015.1"/>
    <property type="molecule type" value="Genomic_DNA"/>
</dbReference>
<evidence type="ECO:0000313" key="2">
    <source>
        <dbReference type="EMBL" id="KAG5192015.1"/>
    </source>
</evidence>
<protein>
    <submittedName>
        <fullName evidence="2">Uncharacterized protein</fullName>
    </submittedName>
</protein>
<keyword evidence="1" id="KW-0732">Signal</keyword>
<reference evidence="2" key="1">
    <citation type="submission" date="2021-02" db="EMBL/GenBank/DDBJ databases">
        <title>First Annotated Genome of the Yellow-green Alga Tribonema minus.</title>
        <authorList>
            <person name="Mahan K.M."/>
        </authorList>
    </citation>
    <scope>NUCLEOTIDE SEQUENCE</scope>
    <source>
        <strain evidence="2">UTEX B ZZ1240</strain>
    </source>
</reference>
<dbReference type="Proteomes" id="UP000664859">
    <property type="component" value="Unassembled WGS sequence"/>
</dbReference>
<sequence>MAGRRLGSVLAFALLSIVLPGGIVQAFPIENNLSVCQVATAECDGDAACAACAKATQLTLPQPPLTCNSYLLDTRAMFTGAAPGCNAPGVRAPLLALAECVAAQRAALVFKIGKCYELAKDCVQNTVTVVGAGQSDGEYMVLDEGAANPNALQTWALKVAPLPVLQWCEWRAAAENDKCDDGQPLINSNVYDCGFD</sequence>
<comment type="caution">
    <text evidence="2">The sequence shown here is derived from an EMBL/GenBank/DDBJ whole genome shotgun (WGS) entry which is preliminary data.</text>
</comment>
<gene>
    <name evidence="2" type="ORF">JKP88DRAFT_191349</name>
</gene>
<name>A0A835ZE44_9STRA</name>
<feature type="chain" id="PRO_5032389166" evidence="1">
    <location>
        <begin position="27"/>
        <end position="196"/>
    </location>
</feature>